<dbReference type="GO" id="GO:0003735">
    <property type="term" value="F:structural constituent of ribosome"/>
    <property type="evidence" value="ECO:0007669"/>
    <property type="project" value="InterPro"/>
</dbReference>
<dbReference type="InParanoid" id="D3BH64"/>
<dbReference type="Pfam" id="PF01158">
    <property type="entry name" value="Ribosomal_L36e"/>
    <property type="match status" value="1"/>
</dbReference>
<dbReference type="Gene3D" id="1.10.10.1760">
    <property type="entry name" value="60S ribosomal protein L36"/>
    <property type="match status" value="1"/>
</dbReference>
<dbReference type="GeneID" id="31363347"/>
<keyword evidence="4" id="KW-0812">Transmembrane</keyword>
<dbReference type="GO" id="GO:0005840">
    <property type="term" value="C:ribosome"/>
    <property type="evidence" value="ECO:0007669"/>
    <property type="project" value="UniProtKB-KW"/>
</dbReference>
<keyword evidence="4" id="KW-0472">Membrane</keyword>
<keyword evidence="2 5" id="KW-0689">Ribosomal protein</keyword>
<sequence length="118" mass="13304">MSTETKPLVKRSGLIKGFNKGHAVAPRRPSSSFKKGFHATFLNLYLLGIFVYLLVTKRVSVVRDIIREVAGFAPYERRIQELLKSGLDKRALKVAKKKVNISMILVWLVSLSKSAVIY</sequence>
<reference evidence="5 6" key="1">
    <citation type="journal article" date="2011" name="Genome Res.">
        <title>Phylogeny-wide analysis of social amoeba genomes highlights ancient origins for complex intercellular communication.</title>
        <authorList>
            <person name="Heidel A.J."/>
            <person name="Lawal H.M."/>
            <person name="Felder M."/>
            <person name="Schilde C."/>
            <person name="Helps N.R."/>
            <person name="Tunggal B."/>
            <person name="Rivero F."/>
            <person name="John U."/>
            <person name="Schleicher M."/>
            <person name="Eichinger L."/>
            <person name="Platzer M."/>
            <person name="Noegel A.A."/>
            <person name="Schaap P."/>
            <person name="Gloeckner G."/>
        </authorList>
    </citation>
    <scope>NUCLEOTIDE SEQUENCE [LARGE SCALE GENOMIC DNA]</scope>
    <source>
        <strain evidence="6">ATCC 26659 / Pp 5 / PN500</strain>
    </source>
</reference>
<evidence type="ECO:0000256" key="3">
    <source>
        <dbReference type="ARBA" id="ARBA00023274"/>
    </source>
</evidence>
<dbReference type="EMBL" id="ADBJ01000035">
    <property type="protein sequence ID" value="EFA79448.1"/>
    <property type="molecule type" value="Genomic_DNA"/>
</dbReference>
<evidence type="ECO:0000256" key="2">
    <source>
        <dbReference type="ARBA" id="ARBA00022980"/>
    </source>
</evidence>
<proteinExistence type="inferred from homology"/>
<evidence type="ECO:0000256" key="1">
    <source>
        <dbReference type="ARBA" id="ARBA00006509"/>
    </source>
</evidence>
<dbReference type="RefSeq" id="XP_020431569.1">
    <property type="nucleotide sequence ID" value="XM_020578700.1"/>
</dbReference>
<keyword evidence="6" id="KW-1185">Reference proteome</keyword>
<dbReference type="InterPro" id="IPR000509">
    <property type="entry name" value="Ribosomal_eL36"/>
</dbReference>
<keyword evidence="4" id="KW-1133">Transmembrane helix</keyword>
<dbReference type="AlphaFoldDB" id="D3BH64"/>
<gene>
    <name evidence="5" type="primary">rpl36</name>
    <name evidence="5" type="ORF">PPL_07866</name>
</gene>
<accession>D3BH64</accession>
<dbReference type="GO" id="GO:1990904">
    <property type="term" value="C:ribonucleoprotein complex"/>
    <property type="evidence" value="ECO:0007669"/>
    <property type="project" value="UniProtKB-KW"/>
</dbReference>
<comment type="caution">
    <text evidence="5">The sequence shown here is derived from an EMBL/GenBank/DDBJ whole genome shotgun (WGS) entry which is preliminary data.</text>
</comment>
<organism evidence="5 6">
    <name type="scientific">Heterostelium pallidum (strain ATCC 26659 / Pp 5 / PN500)</name>
    <name type="common">Cellular slime mold</name>
    <name type="synonym">Polysphondylium pallidum</name>
    <dbReference type="NCBI Taxonomy" id="670386"/>
    <lineage>
        <taxon>Eukaryota</taxon>
        <taxon>Amoebozoa</taxon>
        <taxon>Evosea</taxon>
        <taxon>Eumycetozoa</taxon>
        <taxon>Dictyostelia</taxon>
        <taxon>Acytosteliales</taxon>
        <taxon>Acytosteliaceae</taxon>
        <taxon>Heterostelium</taxon>
    </lineage>
</organism>
<dbReference type="Proteomes" id="UP000001396">
    <property type="component" value="Unassembled WGS sequence"/>
</dbReference>
<protein>
    <submittedName>
        <fullName evidence="5">S60 ribosomal protein L36</fullName>
    </submittedName>
</protein>
<evidence type="ECO:0000313" key="5">
    <source>
        <dbReference type="EMBL" id="EFA79448.1"/>
    </source>
</evidence>
<evidence type="ECO:0000313" key="6">
    <source>
        <dbReference type="Proteomes" id="UP000001396"/>
    </source>
</evidence>
<dbReference type="FunCoup" id="D3BH64">
    <property type="interactions" value="406"/>
</dbReference>
<feature type="transmembrane region" description="Helical" evidence="4">
    <location>
        <begin position="36"/>
        <end position="55"/>
    </location>
</feature>
<dbReference type="GO" id="GO:0006412">
    <property type="term" value="P:translation"/>
    <property type="evidence" value="ECO:0007669"/>
    <property type="project" value="InterPro"/>
</dbReference>
<keyword evidence="3" id="KW-0687">Ribonucleoprotein</keyword>
<dbReference type="PANTHER" id="PTHR10114">
    <property type="entry name" value="60S RIBOSOMAL PROTEIN L36"/>
    <property type="match status" value="1"/>
</dbReference>
<dbReference type="STRING" id="670386.D3BH64"/>
<evidence type="ECO:0000256" key="4">
    <source>
        <dbReference type="SAM" id="Phobius"/>
    </source>
</evidence>
<comment type="similarity">
    <text evidence="1">Belongs to the eukaryotic ribosomal protein eL36 family.</text>
</comment>
<dbReference type="InterPro" id="IPR038097">
    <property type="entry name" value="Ribosomal_eL36_sf"/>
</dbReference>
<name>D3BH64_HETP5</name>